<gene>
    <name evidence="3" type="ORF">E5K02_17405</name>
</gene>
<dbReference type="Proteomes" id="UP000298471">
    <property type="component" value="Unassembled WGS sequence"/>
</dbReference>
<dbReference type="InterPro" id="IPR050546">
    <property type="entry name" value="Glycosyl_Hydrlase_16"/>
</dbReference>
<dbReference type="EMBL" id="SRMB01000003">
    <property type="protein sequence ID" value="TGE26567.1"/>
    <property type="molecule type" value="Genomic_DNA"/>
</dbReference>
<dbReference type="PANTHER" id="PTHR10963">
    <property type="entry name" value="GLYCOSYL HYDROLASE-RELATED"/>
    <property type="match status" value="1"/>
</dbReference>
<dbReference type="GO" id="GO:0005975">
    <property type="term" value="P:carbohydrate metabolic process"/>
    <property type="evidence" value="ECO:0007669"/>
    <property type="project" value="InterPro"/>
</dbReference>
<dbReference type="AlphaFoldDB" id="A0A4Z0Q908"/>
<proteinExistence type="inferred from homology"/>
<dbReference type="Pfam" id="PF00722">
    <property type="entry name" value="Glyco_hydro_16"/>
    <property type="match status" value="1"/>
</dbReference>
<evidence type="ECO:0000313" key="3">
    <source>
        <dbReference type="EMBL" id="TGE26567.1"/>
    </source>
</evidence>
<organism evidence="3 4">
    <name type="scientific">Hymenobacter metallicola</name>
    <dbReference type="NCBI Taxonomy" id="2563114"/>
    <lineage>
        <taxon>Bacteria</taxon>
        <taxon>Pseudomonadati</taxon>
        <taxon>Bacteroidota</taxon>
        <taxon>Cytophagia</taxon>
        <taxon>Cytophagales</taxon>
        <taxon>Hymenobacteraceae</taxon>
        <taxon>Hymenobacter</taxon>
    </lineage>
</organism>
<dbReference type="PANTHER" id="PTHR10963:SF60">
    <property type="entry name" value="GRAM-NEGATIVE BACTERIA-BINDING PROTEIN 1-RELATED"/>
    <property type="match status" value="1"/>
</dbReference>
<comment type="similarity">
    <text evidence="1">Belongs to the glycosyl hydrolase 16 family.</text>
</comment>
<reference evidence="3 4" key="1">
    <citation type="submission" date="2019-04" db="EMBL/GenBank/DDBJ databases">
        <authorList>
            <person name="Feng G."/>
            <person name="Zhang J."/>
            <person name="Zhu H."/>
        </authorList>
    </citation>
    <scope>NUCLEOTIDE SEQUENCE [LARGE SCALE GENOMIC DNA]</scope>
    <source>
        <strain evidence="3 4">9PBR-1</strain>
    </source>
</reference>
<evidence type="ECO:0000256" key="1">
    <source>
        <dbReference type="ARBA" id="ARBA00006865"/>
    </source>
</evidence>
<dbReference type="InterPro" id="IPR013320">
    <property type="entry name" value="ConA-like_dom_sf"/>
</dbReference>
<evidence type="ECO:0000313" key="4">
    <source>
        <dbReference type="Proteomes" id="UP000298471"/>
    </source>
</evidence>
<dbReference type="SUPFAM" id="SSF49899">
    <property type="entry name" value="Concanavalin A-like lectins/glucanases"/>
    <property type="match status" value="1"/>
</dbReference>
<dbReference type="GO" id="GO:0004553">
    <property type="term" value="F:hydrolase activity, hydrolyzing O-glycosyl compounds"/>
    <property type="evidence" value="ECO:0007669"/>
    <property type="project" value="InterPro"/>
</dbReference>
<evidence type="ECO:0000259" key="2">
    <source>
        <dbReference type="PROSITE" id="PS51762"/>
    </source>
</evidence>
<dbReference type="PROSITE" id="PS51762">
    <property type="entry name" value="GH16_2"/>
    <property type="match status" value="1"/>
</dbReference>
<keyword evidence="4" id="KW-1185">Reference proteome</keyword>
<dbReference type="Gene3D" id="2.60.120.200">
    <property type="match status" value="1"/>
</dbReference>
<dbReference type="OrthoDB" id="874568at2"/>
<name>A0A4Z0Q908_9BACT</name>
<dbReference type="InterPro" id="IPR000757">
    <property type="entry name" value="Beta-glucanase-like"/>
</dbReference>
<keyword evidence="3" id="KW-0378">Hydrolase</keyword>
<protein>
    <submittedName>
        <fullName evidence="3">Glycosyl hydrolase family protein</fullName>
    </submittedName>
</protein>
<sequence>MFLRFSPGQSGWRAVATVGWGLVVMVWSLGRCNEAQAQCATLNLQAPHWELVFADEFDKPTLNDTLWTTVPGGLVPYQGKYPGWGSEYFPQPGDSDYDSRLLTITPNDASDPTVKGVLHLTALPLPVADSVRHSLNHKGADQPRSARYKSAMIRSRKDYPAYGAYIMRARLPRARDYQAWPTFWLWSCGTEIDILDGVGVDKQKRASYLVNVIDNIDVKTVVPEPNTCFAGPFAYPELVNGTPGTKQQSPYNQQDPKHRGLFRRKSSFDTDYNTYAMVWTPEKVVFYFNETAVFTVPRSDVRTLPKWHSILVTMQMFIKASKQKAYTMDVDYIRVYKTKMLKADGVTPNYEAIRCE</sequence>
<accession>A0A4Z0Q908</accession>
<comment type="caution">
    <text evidence="3">The sequence shown here is derived from an EMBL/GenBank/DDBJ whole genome shotgun (WGS) entry which is preliminary data.</text>
</comment>
<feature type="domain" description="GH16" evidence="2">
    <location>
        <begin position="47"/>
        <end position="341"/>
    </location>
</feature>